<dbReference type="InterPro" id="IPR020849">
    <property type="entry name" value="Small_GTPase_Ras-type"/>
</dbReference>
<keyword evidence="2" id="KW-0342">GTP-binding</keyword>
<dbReference type="EMBL" id="JAPFFF010000054">
    <property type="protein sequence ID" value="KAK8838610.1"/>
    <property type="molecule type" value="Genomic_DNA"/>
</dbReference>
<proteinExistence type="predicted"/>
<dbReference type="Proteomes" id="UP001470230">
    <property type="component" value="Unassembled WGS sequence"/>
</dbReference>
<comment type="caution">
    <text evidence="3">The sequence shown here is derived from an EMBL/GenBank/DDBJ whole genome shotgun (WGS) entry which is preliminary data.</text>
</comment>
<evidence type="ECO:0000256" key="1">
    <source>
        <dbReference type="ARBA" id="ARBA00022741"/>
    </source>
</evidence>
<keyword evidence="4" id="KW-1185">Reference proteome</keyword>
<gene>
    <name evidence="3" type="ORF">M9Y10_032644</name>
</gene>
<evidence type="ECO:0000313" key="4">
    <source>
        <dbReference type="Proteomes" id="UP001470230"/>
    </source>
</evidence>
<name>A0ABR2GZD1_9EUKA</name>
<dbReference type="Gene3D" id="3.40.50.300">
    <property type="entry name" value="P-loop containing nucleotide triphosphate hydrolases"/>
    <property type="match status" value="1"/>
</dbReference>
<protein>
    <submittedName>
        <fullName evidence="3">Ras- protein Rab-35</fullName>
    </submittedName>
</protein>
<dbReference type="PROSITE" id="PS51419">
    <property type="entry name" value="RAB"/>
    <property type="match status" value="1"/>
</dbReference>
<dbReference type="PROSITE" id="PS51421">
    <property type="entry name" value="RAS"/>
    <property type="match status" value="1"/>
</dbReference>
<sequence>MAAFDLNSKSSFKYLTKLYDYFPAVPAVLIGNKSDLTHSVDDEEIKQLENKYKTKYFEASAKNNSNIEEAFEYAISEAIKFILKDKVRLIDLINATSKEVKKKCNIY</sequence>
<evidence type="ECO:0000313" key="3">
    <source>
        <dbReference type="EMBL" id="KAK8838610.1"/>
    </source>
</evidence>
<dbReference type="SUPFAM" id="SSF52540">
    <property type="entry name" value="P-loop containing nucleoside triphosphate hydrolases"/>
    <property type="match status" value="1"/>
</dbReference>
<dbReference type="SMART" id="SM00175">
    <property type="entry name" value="RAB"/>
    <property type="match status" value="1"/>
</dbReference>
<dbReference type="InterPro" id="IPR027417">
    <property type="entry name" value="P-loop_NTPase"/>
</dbReference>
<dbReference type="Pfam" id="PF00071">
    <property type="entry name" value="Ras"/>
    <property type="match status" value="1"/>
</dbReference>
<organism evidence="3 4">
    <name type="scientific">Tritrichomonas musculus</name>
    <dbReference type="NCBI Taxonomy" id="1915356"/>
    <lineage>
        <taxon>Eukaryota</taxon>
        <taxon>Metamonada</taxon>
        <taxon>Parabasalia</taxon>
        <taxon>Tritrichomonadida</taxon>
        <taxon>Tritrichomonadidae</taxon>
        <taxon>Tritrichomonas</taxon>
    </lineage>
</organism>
<dbReference type="PANTHER" id="PTHR24070">
    <property type="entry name" value="RAS, DI-RAS, AND RHEB FAMILY MEMBERS OF SMALL GTPASE SUPERFAMILY"/>
    <property type="match status" value="1"/>
</dbReference>
<dbReference type="InterPro" id="IPR001806">
    <property type="entry name" value="Small_GTPase"/>
</dbReference>
<dbReference type="PRINTS" id="PR00449">
    <property type="entry name" value="RASTRNSFRMNG"/>
</dbReference>
<reference evidence="3 4" key="1">
    <citation type="submission" date="2024-04" db="EMBL/GenBank/DDBJ databases">
        <title>Tritrichomonas musculus Genome.</title>
        <authorList>
            <person name="Alves-Ferreira E."/>
            <person name="Grigg M."/>
            <person name="Lorenzi H."/>
            <person name="Galac M."/>
        </authorList>
    </citation>
    <scope>NUCLEOTIDE SEQUENCE [LARGE SCALE GENOMIC DNA]</scope>
    <source>
        <strain evidence="3 4">EAF2021</strain>
    </source>
</reference>
<keyword evidence="1" id="KW-0547">Nucleotide-binding</keyword>
<accession>A0ABR2GZD1</accession>
<evidence type="ECO:0000256" key="2">
    <source>
        <dbReference type="ARBA" id="ARBA00023134"/>
    </source>
</evidence>
<dbReference type="SMART" id="SM00173">
    <property type="entry name" value="RAS"/>
    <property type="match status" value="1"/>
</dbReference>